<name>A0ACC7P9R1_9PSED</name>
<sequence length="315" mass="34139">MRYTDVRWLLGVALLPAVSVADEGGVSFWVPGQMSTLAAAPAKPGWSIPLVYYHTSADQNSSKGTRLGRQVAAGVEADANLLFAIPTYTFSEPLLGGQAALSVVAAVGEMAVDADVLLSGPRGRVFERGASDSLKGSSDLYPLATLKWNHGEFNYMVYSMGNIPVGAYDPDRLVNLGLGHWSLDLGGGFTFFDKKNEFSAVLGVTHNWENRHTDYKNGVDAHLDWSASHFVTETTHIGLVGYVYQQITGDSGDGAVLGDYKSRVRAVGPQLGHFFKVGTQTWYANLKGYHEFSARNRAEGWNMWLTLAIPLGSES</sequence>
<reference evidence="1" key="1">
    <citation type="submission" date="2022-11" db="EMBL/GenBank/DDBJ databases">
        <title>Draft genome sequences of strains of Pseudomonas imrae sp. nov.</title>
        <authorList>
            <person name="Salva Serra F."/>
            <person name="Nimje P."/>
            <person name="Moore E.R.B."/>
            <person name="Marathe N.P."/>
        </authorList>
    </citation>
    <scope>NUCLEOTIDE SEQUENCE</scope>
    <source>
        <strain evidence="1">15FMM2</strain>
    </source>
</reference>
<proteinExistence type="predicted"/>
<dbReference type="Proteomes" id="UP001637618">
    <property type="component" value="Unassembled WGS sequence"/>
</dbReference>
<organism evidence="1 2">
    <name type="scientific">Pseudomonas imrae</name>
    <dbReference type="NCBI Taxonomy" id="2992837"/>
    <lineage>
        <taxon>Bacteria</taxon>
        <taxon>Pseudomonadati</taxon>
        <taxon>Pseudomonadota</taxon>
        <taxon>Gammaproteobacteria</taxon>
        <taxon>Pseudomonadales</taxon>
        <taxon>Pseudomonadaceae</taxon>
        <taxon>Pseudomonas</taxon>
    </lineage>
</organism>
<dbReference type="EMBL" id="JAPEQY010000002">
    <property type="protein sequence ID" value="MFO2476340.1"/>
    <property type="molecule type" value="Genomic_DNA"/>
</dbReference>
<evidence type="ECO:0000313" key="2">
    <source>
        <dbReference type="Proteomes" id="UP001637618"/>
    </source>
</evidence>
<evidence type="ECO:0000313" key="1">
    <source>
        <dbReference type="EMBL" id="MFO2476340.1"/>
    </source>
</evidence>
<keyword evidence="2" id="KW-1185">Reference proteome</keyword>
<protein>
    <submittedName>
        <fullName evidence="1">Transporter</fullName>
    </submittedName>
</protein>
<comment type="caution">
    <text evidence="1">The sequence shown here is derived from an EMBL/GenBank/DDBJ whole genome shotgun (WGS) entry which is preliminary data.</text>
</comment>
<gene>
    <name evidence="1" type="ORF">OOJ96_02825</name>
</gene>
<accession>A0ACC7P9R1</accession>